<evidence type="ECO:0008006" key="3">
    <source>
        <dbReference type="Google" id="ProtNLM"/>
    </source>
</evidence>
<dbReference type="RefSeq" id="WP_079640743.1">
    <property type="nucleotide sequence ID" value="NZ_FUZF01000001.1"/>
</dbReference>
<dbReference type="EMBL" id="FUZF01000001">
    <property type="protein sequence ID" value="SKB41242.1"/>
    <property type="molecule type" value="Genomic_DNA"/>
</dbReference>
<gene>
    <name evidence="1" type="ORF">SAMN05660841_00396</name>
</gene>
<sequence>MRSFSYLIVLSSIIFLSFSNLEHPLHKKWQLVAEQIAYLNMDLTPYDGARDRLDSVKNVTVQFLPDGAFKSPEGDGSYTVAKDSIHLNINGKNAAFKYELNNSKLIMESYIKKTDYIVRSRLYLE</sequence>
<dbReference type="AlphaFoldDB" id="A0A1T5B1Y6"/>
<evidence type="ECO:0000313" key="1">
    <source>
        <dbReference type="EMBL" id="SKB41242.1"/>
    </source>
</evidence>
<reference evidence="2" key="1">
    <citation type="submission" date="2017-02" db="EMBL/GenBank/DDBJ databases">
        <authorList>
            <person name="Varghese N."/>
            <person name="Submissions S."/>
        </authorList>
    </citation>
    <scope>NUCLEOTIDE SEQUENCE [LARGE SCALE GENOMIC DNA]</scope>
    <source>
        <strain evidence="2">DSM 24091</strain>
    </source>
</reference>
<protein>
    <recommendedName>
        <fullName evidence="3">Lipocalin-like domain-containing protein</fullName>
    </recommendedName>
</protein>
<name>A0A1T5B1Y6_9SPHI</name>
<organism evidence="1 2">
    <name type="scientific">Sphingobacterium nematocida</name>
    <dbReference type="NCBI Taxonomy" id="1513896"/>
    <lineage>
        <taxon>Bacteria</taxon>
        <taxon>Pseudomonadati</taxon>
        <taxon>Bacteroidota</taxon>
        <taxon>Sphingobacteriia</taxon>
        <taxon>Sphingobacteriales</taxon>
        <taxon>Sphingobacteriaceae</taxon>
        <taxon>Sphingobacterium</taxon>
    </lineage>
</organism>
<dbReference type="Proteomes" id="UP000190150">
    <property type="component" value="Unassembled WGS sequence"/>
</dbReference>
<evidence type="ECO:0000313" key="2">
    <source>
        <dbReference type="Proteomes" id="UP000190150"/>
    </source>
</evidence>
<proteinExistence type="predicted"/>
<accession>A0A1T5B1Y6</accession>
<dbReference type="OrthoDB" id="710178at2"/>
<keyword evidence="2" id="KW-1185">Reference proteome</keyword>